<keyword evidence="7 12" id="KW-0436">Ligase</keyword>
<feature type="short sequence motif" description="Meso-diaminopimelate recognition motif" evidence="7">
    <location>
        <begin position="408"/>
        <end position="411"/>
    </location>
</feature>
<reference evidence="12 13" key="1">
    <citation type="submission" date="2018-10" db="EMBL/GenBank/DDBJ databases">
        <title>Comparative analysis of microorganisms from saline springs in Andes Mountain Range, Colombia.</title>
        <authorList>
            <person name="Rubin E."/>
        </authorList>
    </citation>
    <scope>NUCLEOTIDE SEQUENCE [LARGE SCALE GENOMIC DNA]</scope>
    <source>
        <strain evidence="12 13">USBA 36</strain>
    </source>
</reference>
<feature type="domain" description="Mur ligase N-terminal catalytic" evidence="9">
    <location>
        <begin position="25"/>
        <end position="75"/>
    </location>
</feature>
<dbReference type="NCBIfam" id="NF001124">
    <property type="entry name" value="PRK00139.1-2"/>
    <property type="match status" value="1"/>
</dbReference>
<dbReference type="InterPro" id="IPR004101">
    <property type="entry name" value="Mur_ligase_C"/>
</dbReference>
<evidence type="ECO:0000256" key="8">
    <source>
        <dbReference type="RuleBase" id="RU004135"/>
    </source>
</evidence>
<dbReference type="InterPro" id="IPR035911">
    <property type="entry name" value="MurE/MurF_N"/>
</dbReference>
<feature type="binding site" evidence="7">
    <location>
        <position position="179"/>
    </location>
    <ligand>
        <name>UDP-N-acetyl-alpha-D-muramoyl-L-alanyl-D-glutamate</name>
        <dbReference type="ChEBI" id="CHEBI:83900"/>
    </ligand>
</feature>
<accession>A0A420WHZ9</accession>
<keyword evidence="7" id="KW-0460">Magnesium</keyword>
<dbReference type="InterPro" id="IPR036565">
    <property type="entry name" value="Mur-like_cat_sf"/>
</dbReference>
<dbReference type="Pfam" id="PF01225">
    <property type="entry name" value="Mur_ligase"/>
    <property type="match status" value="1"/>
</dbReference>
<comment type="PTM">
    <text evidence="7">Carboxylation is probably crucial for Mg(2+) binding and, consequently, for the gamma-phosphate positioning of ATP.</text>
</comment>
<feature type="binding site" evidence="7">
    <location>
        <begin position="152"/>
        <end position="153"/>
    </location>
    <ligand>
        <name>UDP-N-acetyl-alpha-D-muramoyl-L-alanyl-D-glutamate</name>
        <dbReference type="ChEBI" id="CHEBI:83900"/>
    </ligand>
</feature>
<dbReference type="GO" id="GO:0005524">
    <property type="term" value="F:ATP binding"/>
    <property type="evidence" value="ECO:0007669"/>
    <property type="project" value="UniProtKB-UniRule"/>
</dbReference>
<dbReference type="SUPFAM" id="SSF63418">
    <property type="entry name" value="MurE/MurF N-terminal domain"/>
    <property type="match status" value="1"/>
</dbReference>
<keyword evidence="2 7" id="KW-0132">Cell division</keyword>
<name>A0A420WHZ9_9PROT</name>
<evidence type="ECO:0000259" key="9">
    <source>
        <dbReference type="Pfam" id="PF01225"/>
    </source>
</evidence>
<dbReference type="GO" id="GO:0008765">
    <property type="term" value="F:UDP-N-acetylmuramoylalanyl-D-glutamate-2,6-diaminopimelate ligase activity"/>
    <property type="evidence" value="ECO:0007669"/>
    <property type="project" value="UniProtKB-UniRule"/>
</dbReference>
<feature type="modified residue" description="N6-carboxylysine" evidence="7">
    <location>
        <position position="219"/>
    </location>
</feature>
<evidence type="ECO:0000256" key="3">
    <source>
        <dbReference type="ARBA" id="ARBA00022960"/>
    </source>
</evidence>
<evidence type="ECO:0000313" key="13">
    <source>
        <dbReference type="Proteomes" id="UP000277424"/>
    </source>
</evidence>
<comment type="catalytic activity">
    <reaction evidence="7">
        <text>UDP-N-acetyl-alpha-D-muramoyl-L-alanyl-D-glutamate + meso-2,6-diaminopimelate + ATP = UDP-N-acetyl-alpha-D-muramoyl-L-alanyl-gamma-D-glutamyl-meso-2,6-diaminopimelate + ADP + phosphate + H(+)</text>
        <dbReference type="Rhea" id="RHEA:23676"/>
        <dbReference type="ChEBI" id="CHEBI:15378"/>
        <dbReference type="ChEBI" id="CHEBI:30616"/>
        <dbReference type="ChEBI" id="CHEBI:43474"/>
        <dbReference type="ChEBI" id="CHEBI:57791"/>
        <dbReference type="ChEBI" id="CHEBI:83900"/>
        <dbReference type="ChEBI" id="CHEBI:83905"/>
        <dbReference type="ChEBI" id="CHEBI:456216"/>
        <dbReference type="EC" id="6.3.2.13"/>
    </reaction>
</comment>
<dbReference type="Gene3D" id="3.40.1390.10">
    <property type="entry name" value="MurE/MurF, N-terminal domain"/>
    <property type="match status" value="1"/>
</dbReference>
<dbReference type="SUPFAM" id="SSF53244">
    <property type="entry name" value="MurD-like peptide ligases, peptide-binding domain"/>
    <property type="match status" value="1"/>
</dbReference>
<protein>
    <recommendedName>
        <fullName evidence="7">UDP-N-acetylmuramoyl-L-alanyl-D-glutamate--2,6-diaminopimelate ligase</fullName>
        <ecNumber evidence="7">6.3.2.13</ecNumber>
    </recommendedName>
    <alternativeName>
        <fullName evidence="7">Meso-A2pm-adding enzyme</fullName>
    </alternativeName>
    <alternativeName>
        <fullName evidence="7">Meso-diaminopimelate-adding enzyme</fullName>
    </alternativeName>
    <alternativeName>
        <fullName evidence="7">UDP-MurNAc-L-Ala-D-Glu:meso-diaminopimelate ligase</fullName>
    </alternativeName>
    <alternativeName>
        <fullName evidence="7">UDP-MurNAc-tripeptide synthetase</fullName>
    </alternativeName>
    <alternativeName>
        <fullName evidence="7">UDP-N-acetylmuramyl-tripeptide synthetase</fullName>
    </alternativeName>
</protein>
<comment type="caution">
    <text evidence="7">Lacks conserved residue(s) required for the propagation of feature annotation.</text>
</comment>
<dbReference type="AlphaFoldDB" id="A0A420WHZ9"/>
<comment type="caution">
    <text evidence="12">The sequence shown here is derived from an EMBL/GenBank/DDBJ whole genome shotgun (WGS) entry which is preliminary data.</text>
</comment>
<comment type="similarity">
    <text evidence="1 7">Belongs to the MurCDEF family. MurE subfamily.</text>
</comment>
<dbReference type="HAMAP" id="MF_00208">
    <property type="entry name" value="MurE"/>
    <property type="match status" value="1"/>
</dbReference>
<dbReference type="Pfam" id="PF02875">
    <property type="entry name" value="Mur_ligase_C"/>
    <property type="match status" value="1"/>
</dbReference>
<feature type="binding site" evidence="7">
    <location>
        <begin position="110"/>
        <end position="116"/>
    </location>
    <ligand>
        <name>ATP</name>
        <dbReference type="ChEBI" id="CHEBI:30616"/>
    </ligand>
</feature>
<dbReference type="GO" id="GO:0008360">
    <property type="term" value="P:regulation of cell shape"/>
    <property type="evidence" value="ECO:0007669"/>
    <property type="project" value="UniProtKB-KW"/>
</dbReference>
<keyword evidence="7" id="KW-0547">Nucleotide-binding</keyword>
<dbReference type="InterPro" id="IPR013221">
    <property type="entry name" value="Mur_ligase_cen"/>
</dbReference>
<keyword evidence="5 7" id="KW-0131">Cell cycle</keyword>
<dbReference type="EC" id="6.3.2.13" evidence="7"/>
<evidence type="ECO:0000256" key="7">
    <source>
        <dbReference type="HAMAP-Rule" id="MF_00208"/>
    </source>
</evidence>
<feature type="binding site" evidence="7">
    <location>
        <position position="187"/>
    </location>
    <ligand>
        <name>UDP-N-acetyl-alpha-D-muramoyl-L-alanyl-D-glutamate</name>
        <dbReference type="ChEBI" id="CHEBI:83900"/>
    </ligand>
</feature>
<evidence type="ECO:0000259" key="11">
    <source>
        <dbReference type="Pfam" id="PF08245"/>
    </source>
</evidence>
<feature type="binding site" evidence="7">
    <location>
        <position position="384"/>
    </location>
    <ligand>
        <name>meso-2,6-diaminopimelate</name>
        <dbReference type="ChEBI" id="CHEBI:57791"/>
    </ligand>
</feature>
<dbReference type="NCBIfam" id="NF001126">
    <property type="entry name" value="PRK00139.1-4"/>
    <property type="match status" value="1"/>
</dbReference>
<feature type="binding site" evidence="7">
    <location>
        <position position="32"/>
    </location>
    <ligand>
        <name>UDP-N-acetyl-alpha-D-muramoyl-L-alanyl-D-glutamate</name>
        <dbReference type="ChEBI" id="CHEBI:83900"/>
    </ligand>
</feature>
<evidence type="ECO:0000256" key="2">
    <source>
        <dbReference type="ARBA" id="ARBA00022618"/>
    </source>
</evidence>
<keyword evidence="7" id="KW-0963">Cytoplasm</keyword>
<comment type="pathway">
    <text evidence="7 8">Cell wall biogenesis; peptidoglycan biosynthesis.</text>
</comment>
<feature type="binding site" evidence="7">
    <location>
        <begin position="408"/>
        <end position="411"/>
    </location>
    <ligand>
        <name>meso-2,6-diaminopimelate</name>
        <dbReference type="ChEBI" id="CHEBI:57791"/>
    </ligand>
</feature>
<keyword evidence="6 7" id="KW-0961">Cell wall biogenesis/degradation</keyword>
<sequence length="491" mass="51329">MRLIDLMNGDKPAEAAIAATLDIDIEGLTADSRQVRPGYLFAALPGAREDGSAFIGDAVQRGARAVLAPAGLTLDSPVPVIADANPRLRLARMAARFFGKQPENVVAVTGTNGKTSVADFTRQIWTRLGRKAASMGTLGVIAPDLPSSKGLTTPDPVELHRVLAELAGSGVGFLAMEASSHGLDQFRLDGVRLKAAAFVNLARDHLDYHGTMEAYFAAKAQLFDRVMAPGGTAVLNADSPHFPVLVEICGRRGHRVLSYGMAAGADFRIVDRLPRPDGQTLALILHARAREIELPLAGGFQAMNALAALGLVTATGAQLDEALAALEHLQGVAGRLQRVATLANGAAIYVDYAHKPGALEAVLTEIRPFTAGSLSVVFGCGGERDRGKRPMMGEIAQRLADRVIVTDDNPRGEAPAAIRAEVMVGCPDATEIGDRAEAIHAAISALGAGDVLVIAGKGHEQGQEIAGEIRPFDDADVARRTVQALGLGGAA</sequence>
<dbReference type="GO" id="GO:0051301">
    <property type="term" value="P:cell division"/>
    <property type="evidence" value="ECO:0007669"/>
    <property type="project" value="UniProtKB-KW"/>
</dbReference>
<proteinExistence type="inferred from homology"/>
<evidence type="ECO:0000259" key="10">
    <source>
        <dbReference type="Pfam" id="PF02875"/>
    </source>
</evidence>
<dbReference type="Gene3D" id="3.40.1190.10">
    <property type="entry name" value="Mur-like, catalytic domain"/>
    <property type="match status" value="1"/>
</dbReference>
<dbReference type="PANTHER" id="PTHR23135">
    <property type="entry name" value="MUR LIGASE FAMILY MEMBER"/>
    <property type="match status" value="1"/>
</dbReference>
<feature type="domain" description="Mur ligase C-terminal" evidence="10">
    <location>
        <begin position="334"/>
        <end position="458"/>
    </location>
</feature>
<dbReference type="Pfam" id="PF08245">
    <property type="entry name" value="Mur_ligase_M"/>
    <property type="match status" value="1"/>
</dbReference>
<evidence type="ECO:0000256" key="5">
    <source>
        <dbReference type="ARBA" id="ARBA00023306"/>
    </source>
</evidence>
<dbReference type="Gene3D" id="3.90.190.20">
    <property type="entry name" value="Mur ligase, C-terminal domain"/>
    <property type="match status" value="1"/>
</dbReference>
<feature type="binding site" evidence="7">
    <location>
        <position position="460"/>
    </location>
    <ligand>
        <name>meso-2,6-diaminopimelate</name>
        <dbReference type="ChEBI" id="CHEBI:57791"/>
    </ligand>
</feature>
<evidence type="ECO:0000256" key="4">
    <source>
        <dbReference type="ARBA" id="ARBA00022984"/>
    </source>
</evidence>
<dbReference type="PANTHER" id="PTHR23135:SF4">
    <property type="entry name" value="UDP-N-ACETYLMURAMOYL-L-ALANYL-D-GLUTAMATE--2,6-DIAMINOPIMELATE LIGASE MURE HOMOLOG, CHLOROPLASTIC"/>
    <property type="match status" value="1"/>
</dbReference>
<dbReference type="GO" id="GO:0000287">
    <property type="term" value="F:magnesium ion binding"/>
    <property type="evidence" value="ECO:0007669"/>
    <property type="project" value="UniProtKB-UniRule"/>
</dbReference>
<feature type="domain" description="Mur ligase central" evidence="11">
    <location>
        <begin position="108"/>
        <end position="311"/>
    </location>
</feature>
<keyword evidence="4 7" id="KW-0573">Peptidoglycan synthesis</keyword>
<dbReference type="GO" id="GO:0005737">
    <property type="term" value="C:cytoplasm"/>
    <property type="evidence" value="ECO:0007669"/>
    <property type="project" value="UniProtKB-SubCell"/>
</dbReference>
<dbReference type="SUPFAM" id="SSF53623">
    <property type="entry name" value="MurD-like peptide ligases, catalytic domain"/>
    <property type="match status" value="1"/>
</dbReference>
<dbReference type="InterPro" id="IPR005761">
    <property type="entry name" value="UDP-N-AcMur-Glu-dNH2Pim_ligase"/>
</dbReference>
<evidence type="ECO:0000313" key="12">
    <source>
        <dbReference type="EMBL" id="RKQ70597.1"/>
    </source>
</evidence>
<dbReference type="UniPathway" id="UPA00219"/>
<comment type="function">
    <text evidence="7">Catalyzes the addition of meso-diaminopimelic acid to the nucleotide precursor UDP-N-acetylmuramoyl-L-alanyl-D-glutamate (UMAG) in the biosynthesis of bacterial cell-wall peptidoglycan.</text>
</comment>
<dbReference type="GO" id="GO:0071555">
    <property type="term" value="P:cell wall organization"/>
    <property type="evidence" value="ECO:0007669"/>
    <property type="project" value="UniProtKB-KW"/>
</dbReference>
<organism evidence="12 13">
    <name type="scientific">Oceanibaculum indicum</name>
    <dbReference type="NCBI Taxonomy" id="526216"/>
    <lineage>
        <taxon>Bacteria</taxon>
        <taxon>Pseudomonadati</taxon>
        <taxon>Pseudomonadota</taxon>
        <taxon>Alphaproteobacteria</taxon>
        <taxon>Rhodospirillales</taxon>
        <taxon>Oceanibaculaceae</taxon>
        <taxon>Oceanibaculum</taxon>
    </lineage>
</organism>
<gene>
    <name evidence="7" type="primary">murE</name>
    <name evidence="12" type="ORF">BCL74_2546</name>
</gene>
<dbReference type="EMBL" id="RBIG01000002">
    <property type="protein sequence ID" value="RKQ70597.1"/>
    <property type="molecule type" value="Genomic_DNA"/>
</dbReference>
<dbReference type="InterPro" id="IPR000713">
    <property type="entry name" value="Mur_ligase_N"/>
</dbReference>
<evidence type="ECO:0000256" key="6">
    <source>
        <dbReference type="ARBA" id="ARBA00023316"/>
    </source>
</evidence>
<dbReference type="GO" id="GO:0009252">
    <property type="term" value="P:peptidoglycan biosynthetic process"/>
    <property type="evidence" value="ECO:0007669"/>
    <property type="project" value="UniProtKB-UniRule"/>
</dbReference>
<comment type="cofactor">
    <cofactor evidence="7">
        <name>Mg(2+)</name>
        <dbReference type="ChEBI" id="CHEBI:18420"/>
    </cofactor>
</comment>
<feature type="binding site" evidence="7">
    <location>
        <position position="185"/>
    </location>
    <ligand>
        <name>UDP-N-acetyl-alpha-D-muramoyl-L-alanyl-D-glutamate</name>
        <dbReference type="ChEBI" id="CHEBI:83900"/>
    </ligand>
</feature>
<feature type="binding site" evidence="7">
    <location>
        <position position="456"/>
    </location>
    <ligand>
        <name>meso-2,6-diaminopimelate</name>
        <dbReference type="ChEBI" id="CHEBI:57791"/>
    </ligand>
</feature>
<keyword evidence="7" id="KW-0067">ATP-binding</keyword>
<dbReference type="InterPro" id="IPR036615">
    <property type="entry name" value="Mur_ligase_C_dom_sf"/>
</dbReference>
<keyword evidence="3 7" id="KW-0133">Cell shape</keyword>
<dbReference type="Proteomes" id="UP000277424">
    <property type="component" value="Unassembled WGS sequence"/>
</dbReference>
<comment type="subcellular location">
    <subcellularLocation>
        <location evidence="7 8">Cytoplasm</location>
    </subcellularLocation>
</comment>
<evidence type="ECO:0000256" key="1">
    <source>
        <dbReference type="ARBA" id="ARBA00005898"/>
    </source>
</evidence>
<dbReference type="NCBIfam" id="TIGR01085">
    <property type="entry name" value="murE"/>
    <property type="match status" value="1"/>
</dbReference>